<dbReference type="Proteomes" id="UP000663870">
    <property type="component" value="Unassembled WGS sequence"/>
</dbReference>
<evidence type="ECO:0000313" key="9">
    <source>
        <dbReference type="Proteomes" id="UP000663870"/>
    </source>
</evidence>
<dbReference type="SMART" id="SM00300">
    <property type="entry name" value="ChSh"/>
    <property type="match status" value="1"/>
</dbReference>
<feature type="region of interest" description="Disordered" evidence="4">
    <location>
        <begin position="83"/>
        <end position="131"/>
    </location>
</feature>
<dbReference type="InterPro" id="IPR017984">
    <property type="entry name" value="Chromo_dom_subgr"/>
</dbReference>
<dbReference type="GO" id="GO:0005634">
    <property type="term" value="C:nucleus"/>
    <property type="evidence" value="ECO:0007669"/>
    <property type="project" value="UniProtKB-SubCell"/>
</dbReference>
<comment type="subcellular location">
    <subcellularLocation>
        <location evidence="1">Nucleus</location>
    </subcellularLocation>
</comment>
<dbReference type="Gene3D" id="2.40.50.40">
    <property type="match status" value="2"/>
</dbReference>
<dbReference type="InterPro" id="IPR051219">
    <property type="entry name" value="Heterochromatin_chromo-domain"/>
</dbReference>
<reference evidence="8" key="1">
    <citation type="submission" date="2021-02" db="EMBL/GenBank/DDBJ databases">
        <authorList>
            <person name="Nowell W R."/>
        </authorList>
    </citation>
    <scope>NUCLEOTIDE SEQUENCE</scope>
</reference>
<keyword evidence="9" id="KW-1185">Reference proteome</keyword>
<comment type="caution">
    <text evidence="8">The sequence shown here is derived from an EMBL/GenBank/DDBJ whole genome shotgun (WGS) entry which is preliminary data.</text>
</comment>
<dbReference type="Pfam" id="PF01393">
    <property type="entry name" value="Chromo_shadow"/>
    <property type="match status" value="1"/>
</dbReference>
<dbReference type="SMART" id="SM00298">
    <property type="entry name" value="CHROMO"/>
    <property type="match status" value="2"/>
</dbReference>
<dbReference type="EMBL" id="CAJNOL010000766">
    <property type="protein sequence ID" value="CAF1192473.1"/>
    <property type="molecule type" value="Genomic_DNA"/>
</dbReference>
<evidence type="ECO:0000256" key="3">
    <source>
        <dbReference type="ARBA" id="ARBA00023242"/>
    </source>
</evidence>
<dbReference type="SUPFAM" id="SSF54160">
    <property type="entry name" value="Chromo domain-like"/>
    <property type="match status" value="2"/>
</dbReference>
<feature type="compositionally biased region" description="Polar residues" evidence="4">
    <location>
        <begin position="108"/>
        <end position="125"/>
    </location>
</feature>
<dbReference type="InterPro" id="IPR023780">
    <property type="entry name" value="Chromo_domain"/>
</dbReference>
<organism evidence="8 10">
    <name type="scientific">Rotaria sordida</name>
    <dbReference type="NCBI Taxonomy" id="392033"/>
    <lineage>
        <taxon>Eukaryota</taxon>
        <taxon>Metazoa</taxon>
        <taxon>Spiralia</taxon>
        <taxon>Gnathifera</taxon>
        <taxon>Rotifera</taxon>
        <taxon>Eurotatoria</taxon>
        <taxon>Bdelloidea</taxon>
        <taxon>Philodinida</taxon>
        <taxon>Philodinidae</taxon>
        <taxon>Rotaria</taxon>
    </lineage>
</organism>
<gene>
    <name evidence="8" type="ORF">FNK824_LOCUS8279</name>
    <name evidence="7" type="ORF">JXQ802_LOCUS23959</name>
    <name evidence="6" type="ORF">SEV965_LOCUS8349</name>
</gene>
<sequence length="236" mass="27052">MIGSTMNNSGIDKQHIVRADEGEEFIVERIVSHRFRNGRKEYLLAWKGYPEEENTWEPQQNLDCPDLIEEYENRIMQKSHYINESSTSLKRKSSLDQAPVQNKRGRPSNDSLSHRNYSKQQTSSIRTEEASAFDRGLEAEKILGATDATGELMLLVQWKGTAEADLVPARICNIKCPQIVIRFYEDRLTWITTQQQQPQTTNDTNSNNTDNTVSTQQTNTNLVENNNNNNNNQTTL</sequence>
<dbReference type="AlphaFoldDB" id="A0A818TIW5"/>
<feature type="region of interest" description="Disordered" evidence="4">
    <location>
        <begin position="194"/>
        <end position="236"/>
    </location>
</feature>
<keyword evidence="2" id="KW-0677">Repeat</keyword>
<evidence type="ECO:0000313" key="10">
    <source>
        <dbReference type="Proteomes" id="UP000663874"/>
    </source>
</evidence>
<dbReference type="Proteomes" id="UP000663889">
    <property type="component" value="Unassembled WGS sequence"/>
</dbReference>
<dbReference type="FunFam" id="2.40.50.40:FF:000031">
    <property type="entry name" value="Heterochromatin protein 1"/>
    <property type="match status" value="1"/>
</dbReference>
<evidence type="ECO:0000256" key="4">
    <source>
        <dbReference type="SAM" id="MobiDB-lite"/>
    </source>
</evidence>
<feature type="domain" description="Chromo" evidence="5">
    <location>
        <begin position="137"/>
        <end position="195"/>
    </location>
</feature>
<dbReference type="EMBL" id="CAJNOU010000305">
    <property type="protein sequence ID" value="CAF0952876.1"/>
    <property type="molecule type" value="Genomic_DNA"/>
</dbReference>
<name>A0A818TIW5_9BILA</name>
<proteinExistence type="predicted"/>
<feature type="domain" description="Chromo" evidence="5">
    <location>
        <begin position="25"/>
        <end position="83"/>
    </location>
</feature>
<protein>
    <recommendedName>
        <fullName evidence="5">Chromo domain-containing protein</fullName>
    </recommendedName>
</protein>
<dbReference type="PROSITE" id="PS50013">
    <property type="entry name" value="CHROMO_2"/>
    <property type="match status" value="2"/>
</dbReference>
<evidence type="ECO:0000313" key="8">
    <source>
        <dbReference type="EMBL" id="CAF3687539.1"/>
    </source>
</evidence>
<keyword evidence="3" id="KW-0539">Nucleus</keyword>
<dbReference type="PRINTS" id="PR00504">
    <property type="entry name" value="CHROMODOMAIN"/>
</dbReference>
<evidence type="ECO:0000259" key="5">
    <source>
        <dbReference type="PROSITE" id="PS50013"/>
    </source>
</evidence>
<evidence type="ECO:0000313" key="7">
    <source>
        <dbReference type="EMBL" id="CAF1192473.1"/>
    </source>
</evidence>
<dbReference type="PANTHER" id="PTHR22812">
    <property type="entry name" value="CHROMOBOX PROTEIN"/>
    <property type="match status" value="1"/>
</dbReference>
<dbReference type="CDD" id="cd18631">
    <property type="entry name" value="CD_HP1_like"/>
    <property type="match status" value="1"/>
</dbReference>
<accession>A0A818TIW5</accession>
<dbReference type="Pfam" id="PF00385">
    <property type="entry name" value="Chromo"/>
    <property type="match status" value="1"/>
</dbReference>
<dbReference type="InterPro" id="IPR016197">
    <property type="entry name" value="Chromo-like_dom_sf"/>
</dbReference>
<evidence type="ECO:0000256" key="2">
    <source>
        <dbReference type="ARBA" id="ARBA00022737"/>
    </source>
</evidence>
<evidence type="ECO:0000313" key="6">
    <source>
        <dbReference type="EMBL" id="CAF0952876.1"/>
    </source>
</evidence>
<dbReference type="CDD" id="cd00034">
    <property type="entry name" value="CSD"/>
    <property type="match status" value="1"/>
</dbReference>
<dbReference type="InterPro" id="IPR000953">
    <property type="entry name" value="Chromo/chromo_shadow_dom"/>
</dbReference>
<dbReference type="EMBL" id="CAJOBE010000811">
    <property type="protein sequence ID" value="CAF3687539.1"/>
    <property type="molecule type" value="Genomic_DNA"/>
</dbReference>
<dbReference type="InterPro" id="IPR008251">
    <property type="entry name" value="Chromo_shadow_dom"/>
</dbReference>
<dbReference type="Proteomes" id="UP000663874">
    <property type="component" value="Unassembled WGS sequence"/>
</dbReference>
<evidence type="ECO:0000256" key="1">
    <source>
        <dbReference type="ARBA" id="ARBA00004123"/>
    </source>
</evidence>